<dbReference type="GO" id="GO:0006235">
    <property type="term" value="P:dTTP biosynthetic process"/>
    <property type="evidence" value="ECO:0007669"/>
    <property type="project" value="TreeGrafter"/>
</dbReference>
<evidence type="ECO:0000256" key="7">
    <source>
        <dbReference type="ARBA" id="ARBA00022723"/>
    </source>
</evidence>
<dbReference type="GO" id="GO:0005829">
    <property type="term" value="C:cytosol"/>
    <property type="evidence" value="ECO:0007669"/>
    <property type="project" value="TreeGrafter"/>
</dbReference>
<feature type="compositionally biased region" description="Polar residues" evidence="15">
    <location>
        <begin position="158"/>
        <end position="177"/>
    </location>
</feature>
<keyword evidence="8" id="KW-0545">Nucleotide biosynthesis</keyword>
<keyword evidence="18" id="KW-1185">Reference proteome</keyword>
<dbReference type="GO" id="GO:0005739">
    <property type="term" value="C:mitochondrion"/>
    <property type="evidence" value="ECO:0007669"/>
    <property type="project" value="TreeGrafter"/>
</dbReference>
<evidence type="ECO:0000256" key="5">
    <source>
        <dbReference type="ARBA" id="ARBA00017144"/>
    </source>
</evidence>
<evidence type="ECO:0000256" key="3">
    <source>
        <dbReference type="ARBA" id="ARBA00009776"/>
    </source>
</evidence>
<dbReference type="InterPro" id="IPR039396">
    <property type="entry name" value="Deltex_C"/>
</dbReference>
<comment type="similarity">
    <text evidence="2">Belongs to the Deltex family.</text>
</comment>
<comment type="similarity">
    <text evidence="3">Belongs to the thymidylate kinase family.</text>
</comment>
<evidence type="ECO:0000256" key="15">
    <source>
        <dbReference type="SAM" id="MobiDB-lite"/>
    </source>
</evidence>
<dbReference type="InterPro" id="IPR001841">
    <property type="entry name" value="Znf_RING"/>
</dbReference>
<dbReference type="EMBL" id="LR899740">
    <property type="protein sequence ID" value="CAD7242147.1"/>
    <property type="molecule type" value="Genomic_DNA"/>
</dbReference>
<evidence type="ECO:0000256" key="8">
    <source>
        <dbReference type="ARBA" id="ARBA00022727"/>
    </source>
</evidence>
<dbReference type="Proteomes" id="UP000677054">
    <property type="component" value="Unassembled WGS sequence"/>
</dbReference>
<dbReference type="InterPro" id="IPR018095">
    <property type="entry name" value="Thymidylate_kin_CS"/>
</dbReference>
<dbReference type="Pfam" id="PF13445">
    <property type="entry name" value="zf-RING_UBOX"/>
    <property type="match status" value="1"/>
</dbReference>
<evidence type="ECO:0000256" key="6">
    <source>
        <dbReference type="ARBA" id="ARBA00022679"/>
    </source>
</evidence>
<keyword evidence="6" id="KW-0808">Transferase</keyword>
<dbReference type="InterPro" id="IPR027417">
    <property type="entry name" value="P-loop_NTPase"/>
</dbReference>
<reference evidence="17" key="1">
    <citation type="submission" date="2020-11" db="EMBL/GenBank/DDBJ databases">
        <authorList>
            <person name="Tran Van P."/>
        </authorList>
    </citation>
    <scope>NUCLEOTIDE SEQUENCE</scope>
</reference>
<dbReference type="GO" id="GO:0006233">
    <property type="term" value="P:dTDP biosynthetic process"/>
    <property type="evidence" value="ECO:0007669"/>
    <property type="project" value="InterPro"/>
</dbReference>
<feature type="domain" description="RING-type" evidence="16">
    <location>
        <begin position="13"/>
        <end position="58"/>
    </location>
</feature>
<feature type="compositionally biased region" description="Low complexity" evidence="15">
    <location>
        <begin position="178"/>
        <end position="196"/>
    </location>
</feature>
<dbReference type="SUPFAM" id="SSF57850">
    <property type="entry name" value="RING/U-box"/>
    <property type="match status" value="2"/>
</dbReference>
<evidence type="ECO:0000256" key="4">
    <source>
        <dbReference type="ARBA" id="ARBA00012980"/>
    </source>
</evidence>
<dbReference type="SUPFAM" id="SSF52540">
    <property type="entry name" value="P-loop containing nucleoside triphosphate hydrolases"/>
    <property type="match status" value="1"/>
</dbReference>
<dbReference type="PANTHER" id="PTHR10344">
    <property type="entry name" value="THYMIDYLATE KINASE"/>
    <property type="match status" value="1"/>
</dbReference>
<dbReference type="InterPro" id="IPR018094">
    <property type="entry name" value="Thymidylate_kinase"/>
</dbReference>
<keyword evidence="9" id="KW-0547">Nucleotide-binding</keyword>
<keyword evidence="7" id="KW-0479">Metal-binding</keyword>
<dbReference type="OrthoDB" id="425602at2759"/>
<evidence type="ECO:0000256" key="13">
    <source>
        <dbReference type="ARBA" id="ARBA00022840"/>
    </source>
</evidence>
<feature type="region of interest" description="Disordered" evidence="15">
    <location>
        <begin position="147"/>
        <end position="197"/>
    </location>
</feature>
<dbReference type="Gene3D" id="3.30.40.10">
    <property type="entry name" value="Zinc/RING finger domain, C3HC4 (zinc finger)"/>
    <property type="match status" value="1"/>
</dbReference>
<dbReference type="FunFam" id="3.40.50.300:FF:000679">
    <property type="entry name" value="Thymidylate kinase"/>
    <property type="match status" value="1"/>
</dbReference>
<dbReference type="InterPro" id="IPR039430">
    <property type="entry name" value="Thymidylate_kin-like_dom"/>
</dbReference>
<dbReference type="InterPro" id="IPR017907">
    <property type="entry name" value="Znf_RING_CS"/>
</dbReference>
<dbReference type="EMBL" id="CAJPEV010000223">
    <property type="protein sequence ID" value="CAG0882595.1"/>
    <property type="molecule type" value="Genomic_DNA"/>
</dbReference>
<proteinExistence type="inferred from homology"/>
<name>A0A7R8ZZJ1_9CRUS</name>
<keyword evidence="11" id="KW-0418">Kinase</keyword>
<dbReference type="InterPro" id="IPR027370">
    <property type="entry name" value="Znf-RING_euk"/>
</dbReference>
<dbReference type="HAMAP" id="MF_00165">
    <property type="entry name" value="Thymidylate_kinase"/>
    <property type="match status" value="1"/>
</dbReference>
<dbReference type="GO" id="GO:0008270">
    <property type="term" value="F:zinc ion binding"/>
    <property type="evidence" value="ECO:0007669"/>
    <property type="project" value="UniProtKB-KW"/>
</dbReference>
<evidence type="ECO:0000256" key="12">
    <source>
        <dbReference type="ARBA" id="ARBA00022833"/>
    </source>
</evidence>
<evidence type="ECO:0000256" key="9">
    <source>
        <dbReference type="ARBA" id="ARBA00022741"/>
    </source>
</evidence>
<dbReference type="GO" id="GO:0004798">
    <property type="term" value="F:dTMP kinase activity"/>
    <property type="evidence" value="ECO:0007669"/>
    <property type="project" value="UniProtKB-EC"/>
</dbReference>
<dbReference type="PROSITE" id="PS01331">
    <property type="entry name" value="THYMIDYLATE_KINASE"/>
    <property type="match status" value="1"/>
</dbReference>
<dbReference type="Gene3D" id="3.40.50.300">
    <property type="entry name" value="P-loop containing nucleotide triphosphate hydrolases"/>
    <property type="match status" value="1"/>
</dbReference>
<dbReference type="PROSITE" id="PS50089">
    <property type="entry name" value="ZF_RING_2"/>
    <property type="match status" value="1"/>
</dbReference>
<keyword evidence="12" id="KW-0862">Zinc</keyword>
<evidence type="ECO:0000256" key="2">
    <source>
        <dbReference type="ARBA" id="ARBA00009413"/>
    </source>
</evidence>
<dbReference type="GO" id="GO:0006227">
    <property type="term" value="P:dUDP biosynthetic process"/>
    <property type="evidence" value="ECO:0007669"/>
    <property type="project" value="TreeGrafter"/>
</dbReference>
<accession>A0A7R8ZZJ1</accession>
<evidence type="ECO:0000256" key="10">
    <source>
        <dbReference type="ARBA" id="ARBA00022771"/>
    </source>
</evidence>
<dbReference type="PROSITE" id="PS00518">
    <property type="entry name" value="ZF_RING_1"/>
    <property type="match status" value="1"/>
</dbReference>
<keyword evidence="10 14" id="KW-0863">Zinc-finger</keyword>
<dbReference type="PANTHER" id="PTHR10344:SF1">
    <property type="entry name" value="THYMIDYLATE KINASE"/>
    <property type="match status" value="1"/>
</dbReference>
<dbReference type="Pfam" id="PF02223">
    <property type="entry name" value="Thymidylate_kin"/>
    <property type="match status" value="1"/>
</dbReference>
<dbReference type="Pfam" id="PF18102">
    <property type="entry name" value="DTC"/>
    <property type="match status" value="1"/>
</dbReference>
<dbReference type="AlphaFoldDB" id="A0A7R8ZZJ1"/>
<dbReference type="InterPro" id="IPR013083">
    <property type="entry name" value="Znf_RING/FYVE/PHD"/>
</dbReference>
<evidence type="ECO:0000256" key="1">
    <source>
        <dbReference type="ARBA" id="ARBA00004992"/>
    </source>
</evidence>
<dbReference type="GO" id="GO:0004550">
    <property type="term" value="F:nucleoside diphosphate kinase activity"/>
    <property type="evidence" value="ECO:0007669"/>
    <property type="project" value="TreeGrafter"/>
</dbReference>
<dbReference type="GO" id="GO:0005524">
    <property type="term" value="F:ATP binding"/>
    <property type="evidence" value="ECO:0007669"/>
    <property type="project" value="UniProtKB-KW"/>
</dbReference>
<evidence type="ECO:0000313" key="17">
    <source>
        <dbReference type="EMBL" id="CAD7242147.1"/>
    </source>
</evidence>
<dbReference type="CDD" id="cd01672">
    <property type="entry name" value="TMPK"/>
    <property type="match status" value="1"/>
</dbReference>
<comment type="pathway">
    <text evidence="1">Pyrimidine metabolism; dTTP biosynthesis.</text>
</comment>
<dbReference type="NCBIfam" id="TIGR00041">
    <property type="entry name" value="DTMP_kinase"/>
    <property type="match status" value="1"/>
</dbReference>
<organism evidence="17">
    <name type="scientific">Darwinula stevensoni</name>
    <dbReference type="NCBI Taxonomy" id="69355"/>
    <lineage>
        <taxon>Eukaryota</taxon>
        <taxon>Metazoa</taxon>
        <taxon>Ecdysozoa</taxon>
        <taxon>Arthropoda</taxon>
        <taxon>Crustacea</taxon>
        <taxon>Oligostraca</taxon>
        <taxon>Ostracoda</taxon>
        <taxon>Podocopa</taxon>
        <taxon>Podocopida</taxon>
        <taxon>Darwinulocopina</taxon>
        <taxon>Darwinuloidea</taxon>
        <taxon>Darwinulidae</taxon>
        <taxon>Darwinula</taxon>
    </lineage>
</organism>
<dbReference type="SMART" id="SM00184">
    <property type="entry name" value="RING"/>
    <property type="match status" value="2"/>
</dbReference>
<evidence type="ECO:0000256" key="11">
    <source>
        <dbReference type="ARBA" id="ARBA00022777"/>
    </source>
</evidence>
<keyword evidence="13" id="KW-0067">ATP-binding</keyword>
<dbReference type="GO" id="GO:0005634">
    <property type="term" value="C:nucleus"/>
    <property type="evidence" value="ECO:0007669"/>
    <property type="project" value="TreeGrafter"/>
</dbReference>
<evidence type="ECO:0000256" key="14">
    <source>
        <dbReference type="PROSITE-ProRule" id="PRU00175"/>
    </source>
</evidence>
<evidence type="ECO:0000259" key="16">
    <source>
        <dbReference type="PROSITE" id="PS50089"/>
    </source>
</evidence>
<protein>
    <recommendedName>
        <fullName evidence="5">Thymidylate kinase</fullName>
        <ecNumber evidence="4">2.7.4.9</ecNumber>
    </recommendedName>
</protein>
<evidence type="ECO:0000313" key="18">
    <source>
        <dbReference type="Proteomes" id="UP000677054"/>
    </source>
</evidence>
<gene>
    <name evidence="17" type="ORF">DSTB1V02_LOCUS2118</name>
</gene>
<sequence>MDLATGLEDLLTCPICYEAFDHENHAPKALHCSHSVCLLCLLNMERESALQVECPMCRVVSTKSSESYNFSDNYALITLMDLKQKGLSFNSIGKSQQRLPLETGSSGTQDQAGSLLNQIPGIISRIKEGTAKLLDQELAILVQPSTSCSGGAAEAGDSTGQENSGDNIGMSSPTRDTSAPSASSKSHGSSSASSQSLPKLTDVHKDLQAICLPVNLRNLREEELNRCFHNFHQECLLKMMPQNSNVPQQGRKRKGSPITSINNAPSGIRCPVCKFVYGEFRGMQPPGGTMNVQHTSRPLPGYGRCGSIIITYHIPPGIQGPEHPNPGMPYSAHNFPRFAYLPDNEEGREFANMLAKRGALIVIEGLDQVGKTSQATNLVEKLKQLGHPAQFMGFPERSTPVGKMIGEYLTRSKDLSDEAIHLLFTANRWELVPVIKQHLRDGTNLVVDRYSFSGMAYSVSKKGLNMSWCKGPEVGLPRPDLVLFLDIHPSRLTEREAFGQERYEDLKFQEAVRENFKALTEDYWQVVNADRPFSEVGQDLLEAAIRTIESVPGKPVLRLWADGDLSLS</sequence>
<dbReference type="EC" id="2.7.4.9" evidence="4"/>